<organism evidence="1 2">
    <name type="scientific">Gossypium arboreum</name>
    <name type="common">Tree cotton</name>
    <name type="synonym">Gossypium nanking</name>
    <dbReference type="NCBI Taxonomy" id="29729"/>
    <lineage>
        <taxon>Eukaryota</taxon>
        <taxon>Viridiplantae</taxon>
        <taxon>Streptophyta</taxon>
        <taxon>Embryophyta</taxon>
        <taxon>Tracheophyta</taxon>
        <taxon>Spermatophyta</taxon>
        <taxon>Magnoliopsida</taxon>
        <taxon>eudicotyledons</taxon>
        <taxon>Gunneridae</taxon>
        <taxon>Pentapetalae</taxon>
        <taxon>rosids</taxon>
        <taxon>malvids</taxon>
        <taxon>Malvales</taxon>
        <taxon>Malvaceae</taxon>
        <taxon>Malvoideae</taxon>
        <taxon>Gossypium</taxon>
    </lineage>
</organism>
<evidence type="ECO:0000313" key="1">
    <source>
        <dbReference type="EMBL" id="KHG18451.1"/>
    </source>
</evidence>
<proteinExistence type="predicted"/>
<keyword evidence="2" id="KW-1185">Reference proteome</keyword>
<name>A0A0B0P506_GOSAR</name>
<reference evidence="2" key="1">
    <citation type="submission" date="2014-09" db="EMBL/GenBank/DDBJ databases">
        <authorList>
            <person name="Mudge J."/>
            <person name="Ramaraj T."/>
            <person name="Lindquist I.E."/>
            <person name="Bharti A.K."/>
            <person name="Sundararajan A."/>
            <person name="Cameron C.T."/>
            <person name="Woodward J.E."/>
            <person name="May G.D."/>
            <person name="Brubaker C."/>
            <person name="Broadhvest J."/>
            <person name="Wilkins T.A."/>
        </authorList>
    </citation>
    <scope>NUCLEOTIDE SEQUENCE</scope>
    <source>
        <strain evidence="2">cv. AKA8401</strain>
    </source>
</reference>
<sequence length="10" mass="1133">MAFMHPFVPG</sequence>
<accession>A0A0B0P506</accession>
<evidence type="ECO:0000313" key="2">
    <source>
        <dbReference type="Proteomes" id="UP000032142"/>
    </source>
</evidence>
<dbReference type="Proteomes" id="UP000032142">
    <property type="component" value="Unassembled WGS sequence"/>
</dbReference>
<gene>
    <name evidence="1" type="ORF">F383_24591</name>
</gene>
<protein>
    <submittedName>
        <fullName evidence="1">Uncharacterized protein</fullName>
    </submittedName>
</protein>
<dbReference type="EMBL" id="KN410629">
    <property type="protein sequence ID" value="KHG18451.1"/>
    <property type="molecule type" value="Genomic_DNA"/>
</dbReference>